<evidence type="ECO:0000313" key="2">
    <source>
        <dbReference type="Proteomes" id="UP000183610"/>
    </source>
</evidence>
<accession>A0AAX2DQH5</accession>
<evidence type="ECO:0000313" key="1">
    <source>
        <dbReference type="EMBL" id="SDW91400.1"/>
    </source>
</evidence>
<gene>
    <name evidence="1" type="ORF">SAMN05421782_10828</name>
</gene>
<proteinExistence type="predicted"/>
<organism evidence="1 2">
    <name type="scientific">Listeria ivanovii</name>
    <dbReference type="NCBI Taxonomy" id="1638"/>
    <lineage>
        <taxon>Bacteria</taxon>
        <taxon>Bacillati</taxon>
        <taxon>Bacillota</taxon>
        <taxon>Bacilli</taxon>
        <taxon>Bacillales</taxon>
        <taxon>Listeriaceae</taxon>
        <taxon>Listeria</taxon>
    </lineage>
</organism>
<reference evidence="1 2" key="1">
    <citation type="submission" date="2016-10" db="EMBL/GenBank/DDBJ databases">
        <authorList>
            <person name="Varghese N."/>
            <person name="Submissions S."/>
        </authorList>
    </citation>
    <scope>NUCLEOTIDE SEQUENCE [LARGE SCALE GENOMIC DNA]</scope>
    <source>
        <strain evidence="1 2">ATCC 49954</strain>
    </source>
</reference>
<comment type="caution">
    <text evidence="1">The sequence shown here is derived from an EMBL/GenBank/DDBJ whole genome shotgun (WGS) entry which is preliminary data.</text>
</comment>
<dbReference type="AlphaFoldDB" id="A0AAX2DQH5"/>
<protein>
    <submittedName>
        <fullName evidence="1">Uncharacterized protein</fullName>
    </submittedName>
</protein>
<sequence length="191" mass="22773">MSGFMSDLSSFEVEKRTKKLIHVEKTLPGQIFSKPDKYNYYFEEPEAISLDDADFIRMVKQLVEKTQDKEAYISEILEEKEFLQKWKVILELSRKIDFTQSDRDIIKYLDVDNIMEKNVFLYLFMYFPSEQIFILANGYLEVAILAIDKKLDVDVDWYDVETFCSVESLGMGERFKKRFGNRLIKNYRNRS</sequence>
<name>A0AAX2DQH5_LISIV</name>
<dbReference type="EMBL" id="FNMX01000008">
    <property type="protein sequence ID" value="SDW91400.1"/>
    <property type="molecule type" value="Genomic_DNA"/>
</dbReference>
<dbReference type="Proteomes" id="UP000183610">
    <property type="component" value="Unassembled WGS sequence"/>
</dbReference>